<evidence type="ECO:0000256" key="1">
    <source>
        <dbReference type="ARBA" id="ARBA00006484"/>
    </source>
</evidence>
<protein>
    <submittedName>
        <fullName evidence="4">Short-chain dehydrogenase/reductase</fullName>
    </submittedName>
</protein>
<name>A0A1Y1RWG4_9SPIO</name>
<dbReference type="PRINTS" id="PR00081">
    <property type="entry name" value="GDHRDH"/>
</dbReference>
<dbReference type="GO" id="GO:0016491">
    <property type="term" value="F:oxidoreductase activity"/>
    <property type="evidence" value="ECO:0007669"/>
    <property type="project" value="UniProtKB-KW"/>
</dbReference>
<dbReference type="Gene3D" id="3.40.50.720">
    <property type="entry name" value="NAD(P)-binding Rossmann-like Domain"/>
    <property type="match status" value="1"/>
</dbReference>
<comment type="caution">
    <text evidence="4">The sequence shown here is derived from an EMBL/GenBank/DDBJ whole genome shotgun (WGS) entry which is preliminary data.</text>
</comment>
<dbReference type="PANTHER" id="PTHR44169">
    <property type="entry name" value="NADPH-DEPENDENT 1-ACYLDIHYDROXYACETONE PHOSPHATE REDUCTASE"/>
    <property type="match status" value="1"/>
</dbReference>
<evidence type="ECO:0000256" key="3">
    <source>
        <dbReference type="RuleBase" id="RU000363"/>
    </source>
</evidence>
<dbReference type="PANTHER" id="PTHR44169:SF6">
    <property type="entry name" value="NADPH-DEPENDENT 1-ACYLDIHYDROXYACETONE PHOSPHATE REDUCTASE"/>
    <property type="match status" value="1"/>
</dbReference>
<dbReference type="PRINTS" id="PR00080">
    <property type="entry name" value="SDRFAMILY"/>
</dbReference>
<evidence type="ECO:0000313" key="5">
    <source>
        <dbReference type="Proteomes" id="UP000192343"/>
    </source>
</evidence>
<gene>
    <name evidence="4" type="ORF">B4O97_15205</name>
</gene>
<dbReference type="Proteomes" id="UP000192343">
    <property type="component" value="Unassembled WGS sequence"/>
</dbReference>
<dbReference type="OrthoDB" id="9775296at2"/>
<comment type="similarity">
    <text evidence="1 3">Belongs to the short-chain dehydrogenases/reductases (SDR) family.</text>
</comment>
<accession>A0A1Y1RWG4</accession>
<dbReference type="NCBIfam" id="NF004826">
    <property type="entry name" value="PRK06182.1"/>
    <property type="match status" value="1"/>
</dbReference>
<dbReference type="InterPro" id="IPR036291">
    <property type="entry name" value="NAD(P)-bd_dom_sf"/>
</dbReference>
<sequence>MAETRRTALITGASSGMGKETALALIQAGYDVYGAARRINQMADIVTAGGHSLELDITDEKSIVSAVTYIEEAAGGIDILINNAGYGCYGAVEDVPLAEARRQFEVNLFGLAHITRLVLPGMRKRGYGKIVNISSIGGKIYMPMGAWYHASKHAVEGFSDALRFEARPFGIDVIIIEPGLIQTHWSGIATDNMLTYSGGTAYDSAARKTTEMFRGLEGSDPRTVARIILKAISARKPRSRYAVGKYARPLLTLRKILPDRTYDWLLRKRIGK</sequence>
<organism evidence="4 5">
    <name type="scientific">Marispirochaeta aestuarii</name>
    <dbReference type="NCBI Taxonomy" id="1963862"/>
    <lineage>
        <taxon>Bacteria</taxon>
        <taxon>Pseudomonadati</taxon>
        <taxon>Spirochaetota</taxon>
        <taxon>Spirochaetia</taxon>
        <taxon>Spirochaetales</taxon>
        <taxon>Spirochaetaceae</taxon>
        <taxon>Marispirochaeta</taxon>
    </lineage>
</organism>
<dbReference type="EMBL" id="MWQY01000018">
    <property type="protein sequence ID" value="ORC32995.1"/>
    <property type="molecule type" value="Genomic_DNA"/>
</dbReference>
<evidence type="ECO:0000313" key="4">
    <source>
        <dbReference type="EMBL" id="ORC32995.1"/>
    </source>
</evidence>
<dbReference type="SUPFAM" id="SSF51735">
    <property type="entry name" value="NAD(P)-binding Rossmann-fold domains"/>
    <property type="match status" value="1"/>
</dbReference>
<evidence type="ECO:0000256" key="2">
    <source>
        <dbReference type="ARBA" id="ARBA00023002"/>
    </source>
</evidence>
<dbReference type="InterPro" id="IPR002347">
    <property type="entry name" value="SDR_fam"/>
</dbReference>
<reference evidence="4 5" key="1">
    <citation type="submission" date="2017-03" db="EMBL/GenBank/DDBJ databases">
        <title>Draft Genome sequence of Marispirochaeta sp. strain JC444.</title>
        <authorList>
            <person name="Shivani Y."/>
            <person name="Subhash Y."/>
            <person name="Sasikala C."/>
            <person name="Ramana C."/>
        </authorList>
    </citation>
    <scope>NUCLEOTIDE SEQUENCE [LARGE SCALE GENOMIC DNA]</scope>
    <source>
        <strain evidence="4 5">JC444</strain>
    </source>
</reference>
<dbReference type="AlphaFoldDB" id="A0A1Y1RWG4"/>
<dbReference type="RefSeq" id="WP_083052115.1">
    <property type="nucleotide sequence ID" value="NZ_MWQY01000018.1"/>
</dbReference>
<dbReference type="CDD" id="cd05374">
    <property type="entry name" value="17beta-HSD-like_SDR_c"/>
    <property type="match status" value="1"/>
</dbReference>
<dbReference type="STRING" id="1963862.B4O97_15205"/>
<proteinExistence type="inferred from homology"/>
<dbReference type="Pfam" id="PF00106">
    <property type="entry name" value="adh_short"/>
    <property type="match status" value="1"/>
</dbReference>
<keyword evidence="5" id="KW-1185">Reference proteome</keyword>
<keyword evidence="2" id="KW-0560">Oxidoreductase</keyword>